<sequence>MSVLLESVTTEILCFFLLLLWLIYWYLTKNYDYWDRRGVPNIKPQFPFGSMRETMLSKTFFGKAHDNFYNQFPNKRFYGIVEFRRPVLVLKDPELIKRVMVKDFQSFVDRPVIMGNPKEYIMLHLLNLMGRDWKDMRTKLTPTFTSGKMKTMFALMEKCSEQLRDHLETEVEKGKTIDAKHVLARFTMDIIASCAFGLDTDCLTDENSEVFKIFGGVAKTSKSRFIRRVFILIFPSVLKFLRVNLIRPELRNFVTNIVRATIDYRIKNNIKRNDFIDLMIGLRKQEEIDSKQTSDVSDGLTIEQMTAQSFVFFIAGFETASSLMSFCLYELSRHQQVQEQLYQDIQGVVDSNGGKISYQVLMEIPFLDQVLNETLRLYGSAHVLSRVCTQPYPVPDSDLIIEKGMQVVIPLFSLHHDPQYYPDPYAFKPERFTVEETKKRHPYVFMPFGEGPRNCIGMRFGLMQAKVGLATIILNFHVDLSPDQEVPIEIDKRSLALMPANPVLLNFNKRKIT</sequence>
<name>A0A1B6HLQ4_9HEMI</name>
<evidence type="ECO:0000313" key="16">
    <source>
        <dbReference type="EMBL" id="JAS75620.1"/>
    </source>
</evidence>
<comment type="similarity">
    <text evidence="4 14">Belongs to the cytochrome P450 family.</text>
</comment>
<dbReference type="PANTHER" id="PTHR24292:SF54">
    <property type="entry name" value="CYP9F3-RELATED"/>
    <property type="match status" value="1"/>
</dbReference>
<keyword evidence="9 14" id="KW-0560">Oxidoreductase</keyword>
<dbReference type="SUPFAM" id="SSF48264">
    <property type="entry name" value="Cytochrome P450"/>
    <property type="match status" value="1"/>
</dbReference>
<feature type="transmembrane region" description="Helical" evidence="15">
    <location>
        <begin position="229"/>
        <end position="246"/>
    </location>
</feature>
<comment type="cofactor">
    <cofactor evidence="1 13">
        <name>heme</name>
        <dbReference type="ChEBI" id="CHEBI:30413"/>
    </cofactor>
</comment>
<evidence type="ECO:0000256" key="6">
    <source>
        <dbReference type="ARBA" id="ARBA00022723"/>
    </source>
</evidence>
<dbReference type="InterPro" id="IPR002401">
    <property type="entry name" value="Cyt_P450_E_grp-I"/>
</dbReference>
<dbReference type="InterPro" id="IPR036396">
    <property type="entry name" value="Cyt_P450_sf"/>
</dbReference>
<dbReference type="FunFam" id="1.10.630.10:FF:000042">
    <property type="entry name" value="Cytochrome P450"/>
    <property type="match status" value="1"/>
</dbReference>
<evidence type="ECO:0008006" key="17">
    <source>
        <dbReference type="Google" id="ProtNLM"/>
    </source>
</evidence>
<dbReference type="AlphaFoldDB" id="A0A1B6HLQ4"/>
<dbReference type="InterPro" id="IPR050476">
    <property type="entry name" value="Insect_CytP450_Detox"/>
</dbReference>
<keyword evidence="7" id="KW-0256">Endoplasmic reticulum</keyword>
<evidence type="ECO:0000256" key="8">
    <source>
        <dbReference type="ARBA" id="ARBA00022848"/>
    </source>
</evidence>
<keyword evidence="10 13" id="KW-0408">Iron</keyword>
<protein>
    <recommendedName>
        <fullName evidence="17">Cytochrome P450</fullName>
    </recommendedName>
</protein>
<dbReference type="InterPro" id="IPR001128">
    <property type="entry name" value="Cyt_P450"/>
</dbReference>
<dbReference type="GO" id="GO:0004497">
    <property type="term" value="F:monooxygenase activity"/>
    <property type="evidence" value="ECO:0007669"/>
    <property type="project" value="UniProtKB-KW"/>
</dbReference>
<evidence type="ECO:0000256" key="13">
    <source>
        <dbReference type="PIRSR" id="PIRSR602401-1"/>
    </source>
</evidence>
<gene>
    <name evidence="16" type="ORF">g.9752</name>
</gene>
<dbReference type="GO" id="GO:0016705">
    <property type="term" value="F:oxidoreductase activity, acting on paired donors, with incorporation or reduction of molecular oxygen"/>
    <property type="evidence" value="ECO:0007669"/>
    <property type="project" value="InterPro"/>
</dbReference>
<keyword evidence="11 14" id="KW-0503">Monooxygenase</keyword>
<evidence type="ECO:0000256" key="12">
    <source>
        <dbReference type="ARBA" id="ARBA00023136"/>
    </source>
</evidence>
<evidence type="ECO:0000256" key="3">
    <source>
        <dbReference type="ARBA" id="ARBA00004406"/>
    </source>
</evidence>
<evidence type="ECO:0000256" key="15">
    <source>
        <dbReference type="SAM" id="Phobius"/>
    </source>
</evidence>
<dbReference type="GO" id="GO:0020037">
    <property type="term" value="F:heme binding"/>
    <property type="evidence" value="ECO:0007669"/>
    <property type="project" value="InterPro"/>
</dbReference>
<keyword evidence="15" id="KW-0812">Transmembrane</keyword>
<dbReference type="InterPro" id="IPR017972">
    <property type="entry name" value="Cyt_P450_CS"/>
</dbReference>
<evidence type="ECO:0000256" key="7">
    <source>
        <dbReference type="ARBA" id="ARBA00022824"/>
    </source>
</evidence>
<evidence type="ECO:0000256" key="1">
    <source>
        <dbReference type="ARBA" id="ARBA00001971"/>
    </source>
</evidence>
<evidence type="ECO:0000256" key="11">
    <source>
        <dbReference type="ARBA" id="ARBA00023033"/>
    </source>
</evidence>
<feature type="transmembrane region" description="Helical" evidence="15">
    <location>
        <begin position="6"/>
        <end position="27"/>
    </location>
</feature>
<dbReference type="EMBL" id="GECU01032086">
    <property type="protein sequence ID" value="JAS75620.1"/>
    <property type="molecule type" value="Transcribed_RNA"/>
</dbReference>
<keyword evidence="6 13" id="KW-0479">Metal-binding</keyword>
<reference evidence="16" key="1">
    <citation type="submission" date="2015-11" db="EMBL/GenBank/DDBJ databases">
        <title>De novo transcriptome assembly of four potential Pierce s Disease insect vectors from Arizona vineyards.</title>
        <authorList>
            <person name="Tassone E.E."/>
        </authorList>
    </citation>
    <scope>NUCLEOTIDE SEQUENCE</scope>
</reference>
<dbReference type="PANTHER" id="PTHR24292">
    <property type="entry name" value="CYTOCHROME P450"/>
    <property type="match status" value="1"/>
</dbReference>
<dbReference type="CDD" id="cd11056">
    <property type="entry name" value="CYP6-like"/>
    <property type="match status" value="1"/>
</dbReference>
<dbReference type="GO" id="GO:0005789">
    <property type="term" value="C:endoplasmic reticulum membrane"/>
    <property type="evidence" value="ECO:0007669"/>
    <property type="project" value="UniProtKB-SubCell"/>
</dbReference>
<comment type="subcellular location">
    <subcellularLocation>
        <location evidence="3">Endoplasmic reticulum membrane</location>
        <topology evidence="3">Peripheral membrane protein</topology>
    </subcellularLocation>
    <subcellularLocation>
        <location evidence="2">Microsome membrane</location>
        <topology evidence="2">Peripheral membrane protein</topology>
    </subcellularLocation>
</comment>
<evidence type="ECO:0000256" key="2">
    <source>
        <dbReference type="ARBA" id="ARBA00004174"/>
    </source>
</evidence>
<organism evidence="16">
    <name type="scientific">Homalodisca liturata</name>
    <dbReference type="NCBI Taxonomy" id="320908"/>
    <lineage>
        <taxon>Eukaryota</taxon>
        <taxon>Metazoa</taxon>
        <taxon>Ecdysozoa</taxon>
        <taxon>Arthropoda</taxon>
        <taxon>Hexapoda</taxon>
        <taxon>Insecta</taxon>
        <taxon>Pterygota</taxon>
        <taxon>Neoptera</taxon>
        <taxon>Paraneoptera</taxon>
        <taxon>Hemiptera</taxon>
        <taxon>Auchenorrhyncha</taxon>
        <taxon>Membracoidea</taxon>
        <taxon>Cicadellidae</taxon>
        <taxon>Cicadellinae</taxon>
        <taxon>Proconiini</taxon>
        <taxon>Homalodisca</taxon>
    </lineage>
</organism>
<evidence type="ECO:0000256" key="14">
    <source>
        <dbReference type="RuleBase" id="RU000461"/>
    </source>
</evidence>
<evidence type="ECO:0000256" key="5">
    <source>
        <dbReference type="ARBA" id="ARBA00022617"/>
    </source>
</evidence>
<evidence type="ECO:0000256" key="10">
    <source>
        <dbReference type="ARBA" id="ARBA00023004"/>
    </source>
</evidence>
<proteinExistence type="inferred from homology"/>
<accession>A0A1B6HLQ4</accession>
<keyword evidence="5 13" id="KW-0349">Heme</keyword>
<feature type="binding site" description="axial binding residue" evidence="13">
    <location>
        <position position="455"/>
    </location>
    <ligand>
        <name>heme</name>
        <dbReference type="ChEBI" id="CHEBI:30413"/>
    </ligand>
    <ligandPart>
        <name>Fe</name>
        <dbReference type="ChEBI" id="CHEBI:18248"/>
    </ligandPart>
</feature>
<evidence type="ECO:0000256" key="4">
    <source>
        <dbReference type="ARBA" id="ARBA00010617"/>
    </source>
</evidence>
<dbReference type="PRINTS" id="PR00385">
    <property type="entry name" value="P450"/>
</dbReference>
<dbReference type="Gene3D" id="1.10.630.10">
    <property type="entry name" value="Cytochrome P450"/>
    <property type="match status" value="1"/>
</dbReference>
<dbReference type="PROSITE" id="PS00086">
    <property type="entry name" value="CYTOCHROME_P450"/>
    <property type="match status" value="1"/>
</dbReference>
<keyword evidence="12 15" id="KW-0472">Membrane</keyword>
<dbReference type="Pfam" id="PF00067">
    <property type="entry name" value="p450"/>
    <property type="match status" value="1"/>
</dbReference>
<keyword evidence="15" id="KW-1133">Transmembrane helix</keyword>
<dbReference type="PRINTS" id="PR00463">
    <property type="entry name" value="EP450I"/>
</dbReference>
<dbReference type="GO" id="GO:0005506">
    <property type="term" value="F:iron ion binding"/>
    <property type="evidence" value="ECO:0007669"/>
    <property type="project" value="InterPro"/>
</dbReference>
<keyword evidence="8" id="KW-0492">Microsome</keyword>
<evidence type="ECO:0000256" key="9">
    <source>
        <dbReference type="ARBA" id="ARBA00023002"/>
    </source>
</evidence>